<sequence length="122" mass="13309">MDSKRGLQGGQLPLGGVPSVGDFALVHTFSIQGIYIIAFFGVNIVELRISADLTVDRSSISLFVRIANATCWLIGVVEQRKIDRGLLQFFLKGLNTWASQAVIATITIKKTRIGSKSRSIET</sequence>
<proteinExistence type="predicted"/>
<evidence type="ECO:0000313" key="3">
    <source>
        <dbReference type="Proteomes" id="UP000001844"/>
    </source>
</evidence>
<dbReference type="AlphaFoldDB" id="D5C4P5"/>
<dbReference type="STRING" id="472759.Nhal_0098"/>
<accession>D5C4P5</accession>
<keyword evidence="1" id="KW-0812">Transmembrane</keyword>
<keyword evidence="3" id="KW-1185">Reference proteome</keyword>
<reference evidence="3" key="1">
    <citation type="submission" date="2010-04" db="EMBL/GenBank/DDBJ databases">
        <title>Complete genome sequence of Nitrosococcus halophilus Nc4, a salt-adapted, aerobic obligate ammonia-oxidizing sulfur purple bacterium.</title>
        <authorList>
            <consortium name="US DOE Joint Genome Institute"/>
            <person name="Campbell M.A."/>
            <person name="Malfatti S.A."/>
            <person name="Chain P.S.G."/>
            <person name="Heidelberg J.F."/>
            <person name="Ward B.B."/>
            <person name="Klotz M.G."/>
        </authorList>
    </citation>
    <scope>NUCLEOTIDE SEQUENCE [LARGE SCALE GENOMIC DNA]</scope>
    <source>
        <strain evidence="3">Nc4</strain>
    </source>
</reference>
<evidence type="ECO:0000256" key="1">
    <source>
        <dbReference type="SAM" id="Phobius"/>
    </source>
</evidence>
<gene>
    <name evidence="2" type="ordered locus">Nhal_0098</name>
</gene>
<dbReference type="HOGENOM" id="CLU_2024281_0_0_6"/>
<name>D5C4P5_NITHN</name>
<dbReference type="Proteomes" id="UP000001844">
    <property type="component" value="Chromosome"/>
</dbReference>
<keyword evidence="1" id="KW-1133">Transmembrane helix</keyword>
<protein>
    <submittedName>
        <fullName evidence="2">Uncharacterized protein</fullName>
    </submittedName>
</protein>
<feature type="transmembrane region" description="Helical" evidence="1">
    <location>
        <begin position="23"/>
        <end position="47"/>
    </location>
</feature>
<dbReference type="EMBL" id="CP001798">
    <property type="protein sequence ID" value="ADE13318.1"/>
    <property type="molecule type" value="Genomic_DNA"/>
</dbReference>
<evidence type="ECO:0000313" key="2">
    <source>
        <dbReference type="EMBL" id="ADE13318.1"/>
    </source>
</evidence>
<organism evidence="2 3">
    <name type="scientific">Nitrosococcus halophilus (strain Nc4)</name>
    <dbReference type="NCBI Taxonomy" id="472759"/>
    <lineage>
        <taxon>Bacteria</taxon>
        <taxon>Pseudomonadati</taxon>
        <taxon>Pseudomonadota</taxon>
        <taxon>Gammaproteobacteria</taxon>
        <taxon>Chromatiales</taxon>
        <taxon>Chromatiaceae</taxon>
        <taxon>Nitrosococcus</taxon>
    </lineage>
</organism>
<dbReference type="KEGG" id="nhl:Nhal_0098"/>
<keyword evidence="1" id="KW-0472">Membrane</keyword>